<reference evidence="2 3" key="1">
    <citation type="submission" date="2016-10" db="EMBL/GenBank/DDBJ databases">
        <authorList>
            <person name="de Groot N.N."/>
        </authorList>
    </citation>
    <scope>NUCLEOTIDE SEQUENCE [LARGE SCALE GENOMIC DNA]</scope>
    <source>
        <strain evidence="2 3">DSM 19033</strain>
    </source>
</reference>
<organism evidence="2 3">
    <name type="scientific">Pedobacter hartonius</name>
    <dbReference type="NCBI Taxonomy" id="425514"/>
    <lineage>
        <taxon>Bacteria</taxon>
        <taxon>Pseudomonadati</taxon>
        <taxon>Bacteroidota</taxon>
        <taxon>Sphingobacteriia</taxon>
        <taxon>Sphingobacteriales</taxon>
        <taxon>Sphingobacteriaceae</taxon>
        <taxon>Pedobacter</taxon>
    </lineage>
</organism>
<feature type="domain" description="NAD(P)-binding" evidence="1">
    <location>
        <begin position="9"/>
        <end position="119"/>
    </location>
</feature>
<dbReference type="Gene3D" id="3.40.50.720">
    <property type="entry name" value="NAD(P)-binding Rossmann-like Domain"/>
    <property type="match status" value="1"/>
</dbReference>
<name>A0A1H4FXB3_9SPHI</name>
<dbReference type="SUPFAM" id="SSF51735">
    <property type="entry name" value="NAD(P)-binding Rossmann-fold domains"/>
    <property type="match status" value="1"/>
</dbReference>
<dbReference type="OrthoDB" id="9798632at2"/>
<dbReference type="STRING" id="425514.SAMN05443550_108174"/>
<sequence>MKMKAILVGASGATGSSLLFQLLENKSYSSVLALVRRELRIQHTKLKQLVIDFDRIDDHAEEIKGDAVFCCIGSTKSKTPDEKEYRKIDCQYPADLGRIALKNGAESFHLVSFIRADASSSSLYIRIKGEAEDKIKTIPFPAIHIYRPALFETSRKDKRFKESMGGILMQAVNPLLIGRFQKYRSIKVEAIAKAMIRLSLEDRKGIFIHESDEILKLSKEDNLPYR</sequence>
<dbReference type="AlphaFoldDB" id="A0A1H4FXB3"/>
<dbReference type="Pfam" id="PF13460">
    <property type="entry name" value="NAD_binding_10"/>
    <property type="match status" value="1"/>
</dbReference>
<gene>
    <name evidence="2" type="ORF">SAMN05443550_108174</name>
</gene>
<dbReference type="InterPro" id="IPR036291">
    <property type="entry name" value="NAD(P)-bd_dom_sf"/>
</dbReference>
<evidence type="ECO:0000313" key="2">
    <source>
        <dbReference type="EMBL" id="SEB01480.1"/>
    </source>
</evidence>
<evidence type="ECO:0000313" key="3">
    <source>
        <dbReference type="Proteomes" id="UP000198850"/>
    </source>
</evidence>
<keyword evidence="3" id="KW-1185">Reference proteome</keyword>
<dbReference type="EMBL" id="FNRA01000008">
    <property type="protein sequence ID" value="SEB01480.1"/>
    <property type="molecule type" value="Genomic_DNA"/>
</dbReference>
<dbReference type="PANTHER" id="PTHR14097:SF7">
    <property type="entry name" value="OXIDOREDUCTASE HTATIP2"/>
    <property type="match status" value="1"/>
</dbReference>
<evidence type="ECO:0000259" key="1">
    <source>
        <dbReference type="Pfam" id="PF13460"/>
    </source>
</evidence>
<accession>A0A1H4FXB3</accession>
<proteinExistence type="predicted"/>
<dbReference type="PANTHER" id="PTHR14097">
    <property type="entry name" value="OXIDOREDUCTASE HTATIP2"/>
    <property type="match status" value="1"/>
</dbReference>
<dbReference type="InterPro" id="IPR016040">
    <property type="entry name" value="NAD(P)-bd_dom"/>
</dbReference>
<dbReference type="Proteomes" id="UP000198850">
    <property type="component" value="Unassembled WGS sequence"/>
</dbReference>
<protein>
    <submittedName>
        <fullName evidence="2">Uncharacterized conserved protein YbjT, contains NAD(P)-binding and DUF2867 domains</fullName>
    </submittedName>
</protein>